<dbReference type="Proteomes" id="UP001454036">
    <property type="component" value="Unassembled WGS sequence"/>
</dbReference>
<organism evidence="2 3">
    <name type="scientific">Lithospermum erythrorhizon</name>
    <name type="common">Purple gromwell</name>
    <name type="synonym">Lithospermum officinale var. erythrorhizon</name>
    <dbReference type="NCBI Taxonomy" id="34254"/>
    <lineage>
        <taxon>Eukaryota</taxon>
        <taxon>Viridiplantae</taxon>
        <taxon>Streptophyta</taxon>
        <taxon>Embryophyta</taxon>
        <taxon>Tracheophyta</taxon>
        <taxon>Spermatophyta</taxon>
        <taxon>Magnoliopsida</taxon>
        <taxon>eudicotyledons</taxon>
        <taxon>Gunneridae</taxon>
        <taxon>Pentapetalae</taxon>
        <taxon>asterids</taxon>
        <taxon>lamiids</taxon>
        <taxon>Boraginales</taxon>
        <taxon>Boraginaceae</taxon>
        <taxon>Boraginoideae</taxon>
        <taxon>Lithospermeae</taxon>
        <taxon>Lithospermum</taxon>
    </lineage>
</organism>
<protein>
    <submittedName>
        <fullName evidence="2">Uncharacterized protein</fullName>
    </submittedName>
</protein>
<comment type="caution">
    <text evidence="2">The sequence shown here is derived from an EMBL/GenBank/DDBJ whole genome shotgun (WGS) entry which is preliminary data.</text>
</comment>
<dbReference type="AlphaFoldDB" id="A0AAV3RQR1"/>
<sequence length="161" mass="18556">MLLLAWGQATRGVDINLVPSFDRHKVFTPRGFPQFDQFKHRGVEYMSKKLKNYPSENGVLEEISVHQVRYTRDFLAKLKTIASSQVGEERLYSTFESLLGHIWRTITKAGGLDEDETTNVKISINDRMRLTPNKPNYFGNLILWAFPTSTTTKKDLHSAFF</sequence>
<comment type="similarity">
    <text evidence="1">Belongs to the plant acyltransferase family.</text>
</comment>
<dbReference type="PANTHER" id="PTHR31642">
    <property type="entry name" value="TRICHOTHECENE 3-O-ACETYLTRANSFERASE"/>
    <property type="match status" value="1"/>
</dbReference>
<dbReference type="PANTHER" id="PTHR31642:SF13">
    <property type="entry name" value="AGMATINE HYDROXYCINNAMOYLTRANSFERASE 1"/>
    <property type="match status" value="1"/>
</dbReference>
<evidence type="ECO:0000256" key="1">
    <source>
        <dbReference type="ARBA" id="ARBA00009861"/>
    </source>
</evidence>
<proteinExistence type="inferred from homology"/>
<dbReference type="Gene3D" id="3.30.559.10">
    <property type="entry name" value="Chloramphenicol acetyltransferase-like domain"/>
    <property type="match status" value="1"/>
</dbReference>
<gene>
    <name evidence="2" type="ORF">LIER_31053</name>
</gene>
<keyword evidence="3" id="KW-1185">Reference proteome</keyword>
<evidence type="ECO:0000313" key="2">
    <source>
        <dbReference type="EMBL" id="GAA0183682.1"/>
    </source>
</evidence>
<reference evidence="2 3" key="1">
    <citation type="submission" date="2024-01" db="EMBL/GenBank/DDBJ databases">
        <title>The complete chloroplast genome sequence of Lithospermum erythrorhizon: insights into the phylogenetic relationship among Boraginaceae species and the maternal lineages of purple gromwells.</title>
        <authorList>
            <person name="Okada T."/>
            <person name="Watanabe K."/>
        </authorList>
    </citation>
    <scope>NUCLEOTIDE SEQUENCE [LARGE SCALE GENOMIC DNA]</scope>
</reference>
<dbReference type="InterPro" id="IPR050317">
    <property type="entry name" value="Plant_Fungal_Acyltransferase"/>
</dbReference>
<dbReference type="Pfam" id="PF02458">
    <property type="entry name" value="Transferase"/>
    <property type="match status" value="1"/>
</dbReference>
<dbReference type="GO" id="GO:0016747">
    <property type="term" value="F:acyltransferase activity, transferring groups other than amino-acyl groups"/>
    <property type="evidence" value="ECO:0007669"/>
    <property type="project" value="TreeGrafter"/>
</dbReference>
<dbReference type="InterPro" id="IPR023213">
    <property type="entry name" value="CAT-like_dom_sf"/>
</dbReference>
<evidence type="ECO:0000313" key="3">
    <source>
        <dbReference type="Proteomes" id="UP001454036"/>
    </source>
</evidence>
<dbReference type="EMBL" id="BAABME010011387">
    <property type="protein sequence ID" value="GAA0183682.1"/>
    <property type="molecule type" value="Genomic_DNA"/>
</dbReference>
<name>A0AAV3RQR1_LITER</name>
<accession>A0AAV3RQR1</accession>